<dbReference type="PANTHER" id="PTHR43792">
    <property type="entry name" value="GNAT FAMILY, PUTATIVE (AFU_ORTHOLOGUE AFUA_3G00765)-RELATED-RELATED"/>
    <property type="match status" value="1"/>
</dbReference>
<evidence type="ECO:0000313" key="2">
    <source>
        <dbReference type="EMBL" id="QVY62553.1"/>
    </source>
</evidence>
<dbReference type="EMBL" id="CP071709">
    <property type="protein sequence ID" value="QVY62553.1"/>
    <property type="molecule type" value="Genomic_DNA"/>
</dbReference>
<name>A0ABX8FEU3_9BACI</name>
<sequence>MFETERCLIRSLQESDFVDVKKIFANKEVRKYLGGIRQDDAIEAGLDEMLNSSDNSFYWVVREKHTDEFIGLISLDPHHDGDYLEISYQLLPHWWGAGYATEVVQVIITFALHELKLPKIVAETQTANTSSCRLLEKLGMELERTTSRFGAEQAIYCIRTS</sequence>
<organism evidence="2 3">
    <name type="scientific">Cytobacillus gottheilii</name>
    <dbReference type="NCBI Taxonomy" id="859144"/>
    <lineage>
        <taxon>Bacteria</taxon>
        <taxon>Bacillati</taxon>
        <taxon>Bacillota</taxon>
        <taxon>Bacilli</taxon>
        <taxon>Bacillales</taxon>
        <taxon>Bacillaceae</taxon>
        <taxon>Cytobacillus</taxon>
    </lineage>
</organism>
<accession>A0ABX8FEU3</accession>
<keyword evidence="3" id="KW-1185">Reference proteome</keyword>
<dbReference type="InterPro" id="IPR051531">
    <property type="entry name" value="N-acetyltransferase"/>
</dbReference>
<dbReference type="PROSITE" id="PS51186">
    <property type="entry name" value="GNAT"/>
    <property type="match status" value="1"/>
</dbReference>
<evidence type="ECO:0000259" key="1">
    <source>
        <dbReference type="PROSITE" id="PS51186"/>
    </source>
</evidence>
<dbReference type="RefSeq" id="WP_214478001.1">
    <property type="nucleotide sequence ID" value="NZ_CANKUS010000035.1"/>
</dbReference>
<dbReference type="SUPFAM" id="SSF55729">
    <property type="entry name" value="Acyl-CoA N-acyltransferases (Nat)"/>
    <property type="match status" value="1"/>
</dbReference>
<reference evidence="2 3" key="1">
    <citation type="submission" date="2021-03" db="EMBL/GenBank/DDBJ databases">
        <title>The first data on the complete genome of the tetrodotoxin-producing bacterium.</title>
        <authorList>
            <person name="Melnikova D.I."/>
            <person name="Nijland R."/>
            <person name="Magarlamov T.Y."/>
        </authorList>
    </citation>
    <scope>NUCLEOTIDE SEQUENCE [LARGE SCALE GENOMIC DNA]</scope>
    <source>
        <strain evidence="2 3">1839</strain>
    </source>
</reference>
<dbReference type="Proteomes" id="UP000679247">
    <property type="component" value="Chromosome"/>
</dbReference>
<proteinExistence type="predicted"/>
<dbReference type="Gene3D" id="3.40.630.30">
    <property type="match status" value="1"/>
</dbReference>
<evidence type="ECO:0000313" key="3">
    <source>
        <dbReference type="Proteomes" id="UP000679247"/>
    </source>
</evidence>
<dbReference type="Pfam" id="PF13302">
    <property type="entry name" value="Acetyltransf_3"/>
    <property type="match status" value="1"/>
</dbReference>
<protein>
    <submittedName>
        <fullName evidence="2">GNAT family N-acetyltransferase</fullName>
    </submittedName>
</protein>
<dbReference type="InterPro" id="IPR000182">
    <property type="entry name" value="GNAT_dom"/>
</dbReference>
<dbReference type="PANTHER" id="PTHR43792:SF1">
    <property type="entry name" value="N-ACETYLTRANSFERASE DOMAIN-CONTAINING PROTEIN"/>
    <property type="match status" value="1"/>
</dbReference>
<dbReference type="InterPro" id="IPR016181">
    <property type="entry name" value="Acyl_CoA_acyltransferase"/>
</dbReference>
<feature type="domain" description="N-acetyltransferase" evidence="1">
    <location>
        <begin position="7"/>
        <end position="161"/>
    </location>
</feature>
<gene>
    <name evidence="2" type="ORF">J1899_05645</name>
</gene>